<sequence>MERHNRKIKITLILFLSIFSLLVNTAAFYILTDYNTRHYTALSRSHMEQQYQNYQQKLAVLGEQIRLFGDNPQFTNAIERHDWTAVNEKISDFIRSSGNIVSLRIYCIEDGVLKRARGDSNVRYAELEPERIAEMWNETKQKGDSALWFLREGTARSYECLSYLMPVSDEGKQIAYLTADLDVSSFMQDSIKEENVISWQETVAIVSPDRAWFGIGRRSEELQPFLEAENTEFDILAGRTISIRELPQSRDRLIQVIHLQMDKLLWQVGGMFAVLFLISILLIFLGVRFVSDSIMVPLNKLKHRMHSGLEGR</sequence>
<evidence type="ECO:0000313" key="2">
    <source>
        <dbReference type="EMBL" id="RGJ06677.1"/>
    </source>
</evidence>
<evidence type="ECO:0000313" key="3">
    <source>
        <dbReference type="Proteomes" id="UP000263014"/>
    </source>
</evidence>
<evidence type="ECO:0008006" key="4">
    <source>
        <dbReference type="Google" id="ProtNLM"/>
    </source>
</evidence>
<name>A0A374PB78_9FIRM</name>
<feature type="transmembrane region" description="Helical" evidence="1">
    <location>
        <begin position="12"/>
        <end position="31"/>
    </location>
</feature>
<proteinExistence type="predicted"/>
<organism evidence="2 3">
    <name type="scientific">Hungatella hathewayi</name>
    <dbReference type="NCBI Taxonomy" id="154046"/>
    <lineage>
        <taxon>Bacteria</taxon>
        <taxon>Bacillati</taxon>
        <taxon>Bacillota</taxon>
        <taxon>Clostridia</taxon>
        <taxon>Lachnospirales</taxon>
        <taxon>Lachnospiraceae</taxon>
        <taxon>Hungatella</taxon>
    </lineage>
</organism>
<dbReference type="RefSeq" id="WP_117632888.1">
    <property type="nucleotide sequence ID" value="NZ_QSON01000002.1"/>
</dbReference>
<gene>
    <name evidence="2" type="ORF">DXD79_05135</name>
</gene>
<keyword evidence="1" id="KW-0472">Membrane</keyword>
<accession>A0A374PB78</accession>
<feature type="transmembrane region" description="Helical" evidence="1">
    <location>
        <begin position="264"/>
        <end position="290"/>
    </location>
</feature>
<dbReference type="Proteomes" id="UP000263014">
    <property type="component" value="Unassembled WGS sequence"/>
</dbReference>
<keyword evidence="1" id="KW-1133">Transmembrane helix</keyword>
<dbReference type="EMBL" id="QSON01000002">
    <property type="protein sequence ID" value="RGJ06677.1"/>
    <property type="molecule type" value="Genomic_DNA"/>
</dbReference>
<dbReference type="AlphaFoldDB" id="A0A374PB78"/>
<keyword evidence="1" id="KW-0812">Transmembrane</keyword>
<protein>
    <recommendedName>
        <fullName evidence="4">Cache domain-containing protein</fullName>
    </recommendedName>
</protein>
<comment type="caution">
    <text evidence="2">The sequence shown here is derived from an EMBL/GenBank/DDBJ whole genome shotgun (WGS) entry which is preliminary data.</text>
</comment>
<reference evidence="2 3" key="1">
    <citation type="submission" date="2018-08" db="EMBL/GenBank/DDBJ databases">
        <title>A genome reference for cultivated species of the human gut microbiota.</title>
        <authorList>
            <person name="Zou Y."/>
            <person name="Xue W."/>
            <person name="Luo G."/>
        </authorList>
    </citation>
    <scope>NUCLEOTIDE SEQUENCE [LARGE SCALE GENOMIC DNA]</scope>
    <source>
        <strain evidence="2 3">TM09-12</strain>
    </source>
</reference>
<evidence type="ECO:0000256" key="1">
    <source>
        <dbReference type="SAM" id="Phobius"/>
    </source>
</evidence>